<feature type="signal peptide" evidence="2">
    <location>
        <begin position="1"/>
        <end position="27"/>
    </location>
</feature>
<keyword evidence="4" id="KW-1185">Reference proteome</keyword>
<keyword evidence="1" id="KW-0472">Membrane</keyword>
<dbReference type="EMBL" id="JAGRRH010000014">
    <property type="protein sequence ID" value="KAG7358604.1"/>
    <property type="molecule type" value="Genomic_DNA"/>
</dbReference>
<feature type="chain" id="PRO_5039917048" description="Transmembrane protein" evidence="2">
    <location>
        <begin position="28"/>
        <end position="280"/>
    </location>
</feature>
<gene>
    <name evidence="3" type="ORF">IV203_015193</name>
</gene>
<name>A0A9K3PVE7_9STRA</name>
<dbReference type="AlphaFoldDB" id="A0A9K3PVE7"/>
<organism evidence="3 4">
    <name type="scientific">Nitzschia inconspicua</name>
    <dbReference type="NCBI Taxonomy" id="303405"/>
    <lineage>
        <taxon>Eukaryota</taxon>
        <taxon>Sar</taxon>
        <taxon>Stramenopiles</taxon>
        <taxon>Ochrophyta</taxon>
        <taxon>Bacillariophyta</taxon>
        <taxon>Bacillariophyceae</taxon>
        <taxon>Bacillariophycidae</taxon>
        <taxon>Bacillariales</taxon>
        <taxon>Bacillariaceae</taxon>
        <taxon>Nitzschia</taxon>
    </lineage>
</organism>
<protein>
    <recommendedName>
        <fullName evidence="5">Transmembrane protein</fullName>
    </recommendedName>
</protein>
<keyword evidence="2" id="KW-0732">Signal</keyword>
<evidence type="ECO:0000256" key="2">
    <source>
        <dbReference type="SAM" id="SignalP"/>
    </source>
</evidence>
<evidence type="ECO:0000313" key="4">
    <source>
        <dbReference type="Proteomes" id="UP000693970"/>
    </source>
</evidence>
<feature type="transmembrane region" description="Helical" evidence="1">
    <location>
        <begin position="246"/>
        <end position="263"/>
    </location>
</feature>
<dbReference type="Proteomes" id="UP000693970">
    <property type="component" value="Unassembled WGS sequence"/>
</dbReference>
<keyword evidence="1" id="KW-1133">Transmembrane helix</keyword>
<feature type="transmembrane region" description="Helical" evidence="1">
    <location>
        <begin position="220"/>
        <end position="240"/>
    </location>
</feature>
<evidence type="ECO:0000313" key="3">
    <source>
        <dbReference type="EMBL" id="KAG7358604.1"/>
    </source>
</evidence>
<accession>A0A9K3PVE7</accession>
<dbReference type="OrthoDB" id="43775at2759"/>
<reference evidence="3" key="1">
    <citation type="journal article" date="2021" name="Sci. Rep.">
        <title>Diploid genomic architecture of Nitzschia inconspicua, an elite biomass production diatom.</title>
        <authorList>
            <person name="Oliver A."/>
            <person name="Podell S."/>
            <person name="Pinowska A."/>
            <person name="Traller J.C."/>
            <person name="Smith S.R."/>
            <person name="McClure R."/>
            <person name="Beliaev A."/>
            <person name="Bohutskyi P."/>
            <person name="Hill E.A."/>
            <person name="Rabines A."/>
            <person name="Zheng H."/>
            <person name="Allen L.Z."/>
            <person name="Kuo A."/>
            <person name="Grigoriev I.V."/>
            <person name="Allen A.E."/>
            <person name="Hazlebeck D."/>
            <person name="Allen E.E."/>
        </authorList>
    </citation>
    <scope>NUCLEOTIDE SEQUENCE</scope>
    <source>
        <strain evidence="3">Hildebrandi</strain>
    </source>
</reference>
<feature type="transmembrane region" description="Helical" evidence="1">
    <location>
        <begin position="173"/>
        <end position="194"/>
    </location>
</feature>
<sequence length="280" mass="32199">MHSIIPHPRQLFLAFLAMLSTVTVTVAFHPFYSTPSGRIANTREPPSSTSLNSFRPFSRFQKWRERRKQERESQSYPISPLLQTNDWRKLQEEMEEWEEEDFLSADIRPKELNHERDFFRVATRVQAWDEYVIVSILCTSICYSSLTSTAIHPDHVGIFLYETVLRTAIQVTAGAAVLFGIYSTMVFSISILYAKSALGLEQDPQFDSFLDNTVEIRKRAFLSFSYALGFFAVMVVLNLAQVLPTAMHLPVGSAMFGFLFVFYRDWEILTTAAEVVFEDE</sequence>
<evidence type="ECO:0000256" key="1">
    <source>
        <dbReference type="SAM" id="Phobius"/>
    </source>
</evidence>
<reference evidence="3" key="2">
    <citation type="submission" date="2021-04" db="EMBL/GenBank/DDBJ databases">
        <authorList>
            <person name="Podell S."/>
        </authorList>
    </citation>
    <scope>NUCLEOTIDE SEQUENCE</scope>
    <source>
        <strain evidence="3">Hildebrandi</strain>
    </source>
</reference>
<proteinExistence type="predicted"/>
<evidence type="ECO:0008006" key="5">
    <source>
        <dbReference type="Google" id="ProtNLM"/>
    </source>
</evidence>
<keyword evidence="1" id="KW-0812">Transmembrane</keyword>
<comment type="caution">
    <text evidence="3">The sequence shown here is derived from an EMBL/GenBank/DDBJ whole genome shotgun (WGS) entry which is preliminary data.</text>
</comment>